<dbReference type="InterPro" id="IPR001750">
    <property type="entry name" value="ND/Mrp_TM"/>
</dbReference>
<evidence type="ECO:0000256" key="8">
    <source>
        <dbReference type="ARBA" id="ARBA00022692"/>
    </source>
</evidence>
<evidence type="ECO:0000256" key="3">
    <source>
        <dbReference type="ARBA" id="ARBA00007012"/>
    </source>
</evidence>
<dbReference type="PANTHER" id="PTHR46552">
    <property type="entry name" value="NADH-UBIQUINONE OXIDOREDUCTASE CHAIN 2"/>
    <property type="match status" value="1"/>
</dbReference>
<evidence type="ECO:0000256" key="2">
    <source>
        <dbReference type="ARBA" id="ARBA00004448"/>
    </source>
</evidence>
<sequence>MMVYNLNMFIFLSLIILSLMIGLNSVSVFYLWFSIEVNMMSFIPMILYYNNYYNFCSIKYFLIQSFSSSLMLLLMLNLYYMNIMNFLFFMLILSLFMKLGYFPFHMWYLNILKDLDWMSVMLLMSIQKLLPFYKLWGVFKMINFSSSNFFESFNLNNFYMIILILMSLNIMMLIYSNNSVKFFMGVSSINHMSWMILLILIDLHMWSCYYMFYIQILTNLILIFNMYNVDNFNYMYMIKSKIFKFLIFFLVLMLMMMPPLIGFFLKMFSIELFMEYKLYFITYLMLNLSVFMSYYYLSLMMSCLLINSSNFMYNMNINIQYMKIDYSYFFMNLLMMFLYSMWML</sequence>
<evidence type="ECO:0000256" key="16">
    <source>
        <dbReference type="ARBA" id="ARBA00023136"/>
    </source>
</evidence>
<geneLocation type="mitochondrion" evidence="21"/>
<feature type="transmembrane region" description="Helical" evidence="19">
    <location>
        <begin position="326"/>
        <end position="342"/>
    </location>
</feature>
<keyword evidence="9" id="KW-0999">Mitochondrion inner membrane</keyword>
<keyword evidence="8 19" id="KW-0812">Transmembrane</keyword>
<evidence type="ECO:0000256" key="17">
    <source>
        <dbReference type="ARBA" id="ARBA00031028"/>
    </source>
</evidence>
<evidence type="ECO:0000256" key="18">
    <source>
        <dbReference type="ARBA" id="ARBA00049551"/>
    </source>
</evidence>
<dbReference type="AlphaFoldDB" id="A0AAU6QDE7"/>
<keyword evidence="12 19" id="KW-1133">Transmembrane helix</keyword>
<feature type="transmembrane region" description="Helical" evidence="19">
    <location>
        <begin position="116"/>
        <end position="136"/>
    </location>
</feature>
<evidence type="ECO:0000256" key="10">
    <source>
        <dbReference type="ARBA" id="ARBA00022967"/>
    </source>
</evidence>
<name>A0AAU6QDE7_9HYME</name>
<dbReference type="PANTHER" id="PTHR46552:SF1">
    <property type="entry name" value="NADH-UBIQUINONE OXIDOREDUCTASE CHAIN 2"/>
    <property type="match status" value="1"/>
</dbReference>
<evidence type="ECO:0000256" key="9">
    <source>
        <dbReference type="ARBA" id="ARBA00022792"/>
    </source>
</evidence>
<feature type="transmembrane region" description="Helical" evidence="19">
    <location>
        <begin position="86"/>
        <end position="104"/>
    </location>
</feature>
<evidence type="ECO:0000313" key="21">
    <source>
        <dbReference type="EMBL" id="WYK36060.1"/>
    </source>
</evidence>
<evidence type="ECO:0000256" key="5">
    <source>
        <dbReference type="ARBA" id="ARBA00021008"/>
    </source>
</evidence>
<evidence type="ECO:0000256" key="7">
    <source>
        <dbReference type="ARBA" id="ARBA00022660"/>
    </source>
</evidence>
<evidence type="ECO:0000256" key="15">
    <source>
        <dbReference type="ARBA" id="ARBA00023128"/>
    </source>
</evidence>
<feature type="transmembrane region" description="Helical" evidence="19">
    <location>
        <begin position="7"/>
        <end position="23"/>
    </location>
</feature>
<keyword evidence="10" id="KW-1278">Translocase</keyword>
<protein>
    <recommendedName>
        <fullName evidence="5">NADH-ubiquinone oxidoreductase chain 2</fullName>
        <ecNumber evidence="4">7.1.1.2</ecNumber>
    </recommendedName>
    <alternativeName>
        <fullName evidence="17">NADH dehydrogenase subunit 2</fullName>
    </alternativeName>
</protein>
<keyword evidence="16 19" id="KW-0472">Membrane</keyword>
<feature type="transmembrane region" description="Helical" evidence="19">
    <location>
        <begin position="245"/>
        <end position="268"/>
    </location>
</feature>
<keyword evidence="13" id="KW-0520">NAD</keyword>
<reference evidence="21" key="1">
    <citation type="submission" date="2023-12" db="EMBL/GenBank/DDBJ databases">
        <authorList>
            <person name="Duan Y."/>
        </authorList>
    </citation>
    <scope>NUCLEOTIDE SEQUENCE</scope>
</reference>
<dbReference type="GO" id="GO:0005743">
    <property type="term" value="C:mitochondrial inner membrane"/>
    <property type="evidence" value="ECO:0007669"/>
    <property type="project" value="UniProtKB-SubCell"/>
</dbReference>
<keyword evidence="15 21" id="KW-0496">Mitochondrion</keyword>
<evidence type="ECO:0000256" key="4">
    <source>
        <dbReference type="ARBA" id="ARBA00012944"/>
    </source>
</evidence>
<dbReference type="GO" id="GO:0008137">
    <property type="term" value="F:NADH dehydrogenase (ubiquinone) activity"/>
    <property type="evidence" value="ECO:0007669"/>
    <property type="project" value="UniProtKB-EC"/>
</dbReference>
<keyword evidence="6" id="KW-0813">Transport</keyword>
<comment type="catalytic activity">
    <reaction evidence="18">
        <text>a ubiquinone + NADH + 5 H(+)(in) = a ubiquinol + NAD(+) + 4 H(+)(out)</text>
        <dbReference type="Rhea" id="RHEA:29091"/>
        <dbReference type="Rhea" id="RHEA-COMP:9565"/>
        <dbReference type="Rhea" id="RHEA-COMP:9566"/>
        <dbReference type="ChEBI" id="CHEBI:15378"/>
        <dbReference type="ChEBI" id="CHEBI:16389"/>
        <dbReference type="ChEBI" id="CHEBI:17976"/>
        <dbReference type="ChEBI" id="CHEBI:57540"/>
        <dbReference type="ChEBI" id="CHEBI:57945"/>
        <dbReference type="EC" id="7.1.1.2"/>
    </reaction>
</comment>
<evidence type="ECO:0000256" key="12">
    <source>
        <dbReference type="ARBA" id="ARBA00022989"/>
    </source>
</evidence>
<gene>
    <name evidence="21" type="primary">nad2</name>
</gene>
<feature type="domain" description="NADH:quinone oxidoreductase/Mrp antiporter transmembrane" evidence="20">
    <location>
        <begin position="27"/>
        <end position="290"/>
    </location>
</feature>
<evidence type="ECO:0000256" key="11">
    <source>
        <dbReference type="ARBA" id="ARBA00022982"/>
    </source>
</evidence>
<keyword evidence="14" id="KW-0830">Ubiquinone</keyword>
<evidence type="ECO:0000259" key="20">
    <source>
        <dbReference type="Pfam" id="PF00361"/>
    </source>
</evidence>
<evidence type="ECO:0000256" key="6">
    <source>
        <dbReference type="ARBA" id="ARBA00022448"/>
    </source>
</evidence>
<dbReference type="InterPro" id="IPR050175">
    <property type="entry name" value="Complex_I_Subunit_2"/>
</dbReference>
<comment type="subcellular location">
    <subcellularLocation>
        <location evidence="2">Mitochondrion inner membrane</location>
        <topology evidence="2">Multi-pass membrane protein</topology>
    </subcellularLocation>
</comment>
<comment type="function">
    <text evidence="1">Core subunit of the mitochondrial membrane respiratory chain NADH dehydrogenase (Complex I) that is believed to belong to the minimal assembly required for catalysis. Complex I functions in the transfer of electrons from NADH to the respiratory chain. The immediate electron acceptor for the enzyme is believed to be ubiquinone.</text>
</comment>
<accession>A0AAU6QDE7</accession>
<dbReference type="Pfam" id="PF00361">
    <property type="entry name" value="Proton_antipo_M"/>
    <property type="match status" value="1"/>
</dbReference>
<organism evidence="21">
    <name type="scientific">Synergus sp. 1 DYB-20230501</name>
    <dbReference type="NCBI Taxonomy" id="3136278"/>
    <lineage>
        <taxon>Eukaryota</taxon>
        <taxon>Metazoa</taxon>
        <taxon>Ecdysozoa</taxon>
        <taxon>Arthropoda</taxon>
        <taxon>Hexapoda</taxon>
        <taxon>Insecta</taxon>
        <taxon>Pterygota</taxon>
        <taxon>Neoptera</taxon>
        <taxon>Endopterygota</taxon>
        <taxon>Hymenoptera</taxon>
        <taxon>Apocrita</taxon>
        <taxon>Proctotrupomorpha</taxon>
        <taxon>Cynipoidea</taxon>
        <taxon>Cynipidae</taxon>
        <taxon>Cynipinae</taxon>
        <taxon>Synergini</taxon>
        <taxon>Synergus</taxon>
    </lineage>
</organism>
<keyword evidence="11" id="KW-0249">Electron transport</keyword>
<evidence type="ECO:0000256" key="1">
    <source>
        <dbReference type="ARBA" id="ARBA00003257"/>
    </source>
</evidence>
<feature type="transmembrane region" description="Helical" evidence="19">
    <location>
        <begin position="156"/>
        <end position="175"/>
    </location>
</feature>
<comment type="similarity">
    <text evidence="3">Belongs to the complex I subunit 2 family.</text>
</comment>
<feature type="transmembrane region" description="Helical" evidence="19">
    <location>
        <begin position="207"/>
        <end position="224"/>
    </location>
</feature>
<evidence type="ECO:0000256" key="13">
    <source>
        <dbReference type="ARBA" id="ARBA00023027"/>
    </source>
</evidence>
<evidence type="ECO:0000256" key="19">
    <source>
        <dbReference type="SAM" id="Phobius"/>
    </source>
</evidence>
<evidence type="ECO:0000256" key="14">
    <source>
        <dbReference type="ARBA" id="ARBA00023075"/>
    </source>
</evidence>
<feature type="transmembrane region" description="Helical" evidence="19">
    <location>
        <begin position="280"/>
        <end position="306"/>
    </location>
</feature>
<proteinExistence type="inferred from homology"/>
<dbReference type="EC" id="7.1.1.2" evidence="4"/>
<dbReference type="GO" id="GO:0006120">
    <property type="term" value="P:mitochondrial electron transport, NADH to ubiquinone"/>
    <property type="evidence" value="ECO:0007669"/>
    <property type="project" value="TreeGrafter"/>
</dbReference>
<dbReference type="EMBL" id="PP034746">
    <property type="protein sequence ID" value="WYK36060.1"/>
    <property type="molecule type" value="Genomic_DNA"/>
</dbReference>
<keyword evidence="7" id="KW-0679">Respiratory chain</keyword>